<keyword evidence="2" id="KW-1185">Reference proteome</keyword>
<gene>
    <name evidence="1" type="ORF">Gotri_018430</name>
</gene>
<protein>
    <submittedName>
        <fullName evidence="1">Uncharacterized protein</fullName>
    </submittedName>
</protein>
<accession>A0A7J9EA88</accession>
<evidence type="ECO:0000313" key="1">
    <source>
        <dbReference type="EMBL" id="MBA0769728.1"/>
    </source>
</evidence>
<comment type="caution">
    <text evidence="1">The sequence shown here is derived from an EMBL/GenBank/DDBJ whole genome shotgun (WGS) entry which is preliminary data.</text>
</comment>
<dbReference type="AlphaFoldDB" id="A0A7J9EA88"/>
<name>A0A7J9EA88_9ROSI</name>
<reference evidence="1 2" key="1">
    <citation type="journal article" date="2019" name="Genome Biol. Evol.">
        <title>Insights into the evolution of the New World diploid cottons (Gossypium, subgenus Houzingenia) based on genome sequencing.</title>
        <authorList>
            <person name="Grover C.E."/>
            <person name="Arick M.A. 2nd"/>
            <person name="Thrash A."/>
            <person name="Conover J.L."/>
            <person name="Sanders W.S."/>
            <person name="Peterson D.G."/>
            <person name="Frelichowski J.E."/>
            <person name="Scheffler J.A."/>
            <person name="Scheffler B.E."/>
            <person name="Wendel J.F."/>
        </authorList>
    </citation>
    <scope>NUCLEOTIDE SEQUENCE [LARGE SCALE GENOMIC DNA]</scope>
    <source>
        <strain evidence="1">8</strain>
        <tissue evidence="1">Leaf</tissue>
    </source>
</reference>
<sequence>MKRGNRLKLHGLRDKSSSPVIVGIRDKVVKAPIEMMKKESVEDIRETLEVVEGFTNELDSMKEKLMDFVLDSLDSTKEKLTGRDDALKAMVIALKEEITELNGEFTIYKVALSSRMLASSPTNEQWMFSN</sequence>
<proteinExistence type="predicted"/>
<evidence type="ECO:0000313" key="2">
    <source>
        <dbReference type="Proteomes" id="UP000593568"/>
    </source>
</evidence>
<dbReference type="EMBL" id="JABEZW010000007">
    <property type="protein sequence ID" value="MBA0769728.1"/>
    <property type="molecule type" value="Genomic_DNA"/>
</dbReference>
<dbReference type="Proteomes" id="UP000593568">
    <property type="component" value="Unassembled WGS sequence"/>
</dbReference>
<organism evidence="1 2">
    <name type="scientific">Gossypium trilobum</name>
    <dbReference type="NCBI Taxonomy" id="34281"/>
    <lineage>
        <taxon>Eukaryota</taxon>
        <taxon>Viridiplantae</taxon>
        <taxon>Streptophyta</taxon>
        <taxon>Embryophyta</taxon>
        <taxon>Tracheophyta</taxon>
        <taxon>Spermatophyta</taxon>
        <taxon>Magnoliopsida</taxon>
        <taxon>eudicotyledons</taxon>
        <taxon>Gunneridae</taxon>
        <taxon>Pentapetalae</taxon>
        <taxon>rosids</taxon>
        <taxon>malvids</taxon>
        <taxon>Malvales</taxon>
        <taxon>Malvaceae</taxon>
        <taxon>Malvoideae</taxon>
        <taxon>Gossypium</taxon>
    </lineage>
</organism>